<keyword evidence="2" id="KW-1133">Transmembrane helix</keyword>
<keyword evidence="2" id="KW-0812">Transmembrane</keyword>
<dbReference type="OrthoDB" id="1066121at2"/>
<dbReference type="RefSeq" id="WP_116852483.1">
    <property type="nucleotide sequence ID" value="NZ_QTJV01000002.1"/>
</dbReference>
<proteinExistence type="predicted"/>
<organism evidence="3 4">
    <name type="scientific">Chitinophaga silvisoli</name>
    <dbReference type="NCBI Taxonomy" id="2291814"/>
    <lineage>
        <taxon>Bacteria</taxon>
        <taxon>Pseudomonadati</taxon>
        <taxon>Bacteroidota</taxon>
        <taxon>Chitinophagia</taxon>
        <taxon>Chitinophagales</taxon>
        <taxon>Chitinophagaceae</taxon>
        <taxon>Chitinophaga</taxon>
    </lineage>
</organism>
<evidence type="ECO:0000256" key="1">
    <source>
        <dbReference type="SAM" id="MobiDB-lite"/>
    </source>
</evidence>
<gene>
    <name evidence="3" type="ORF">DXN04_06250</name>
</gene>
<feature type="transmembrane region" description="Helical" evidence="2">
    <location>
        <begin position="198"/>
        <end position="220"/>
    </location>
</feature>
<feature type="region of interest" description="Disordered" evidence="1">
    <location>
        <begin position="49"/>
        <end position="74"/>
    </location>
</feature>
<evidence type="ECO:0008006" key="5">
    <source>
        <dbReference type="Google" id="ProtNLM"/>
    </source>
</evidence>
<accession>A0A3E1P478</accession>
<evidence type="ECO:0000313" key="4">
    <source>
        <dbReference type="Proteomes" id="UP000261174"/>
    </source>
</evidence>
<dbReference type="Proteomes" id="UP000261174">
    <property type="component" value="Unassembled WGS sequence"/>
</dbReference>
<evidence type="ECO:0000256" key="2">
    <source>
        <dbReference type="SAM" id="Phobius"/>
    </source>
</evidence>
<name>A0A3E1P478_9BACT</name>
<dbReference type="AlphaFoldDB" id="A0A3E1P478"/>
<feature type="transmembrane region" description="Helical" evidence="2">
    <location>
        <begin position="160"/>
        <end position="178"/>
    </location>
</feature>
<dbReference type="EMBL" id="QTJV01000002">
    <property type="protein sequence ID" value="RFM34999.1"/>
    <property type="molecule type" value="Genomic_DNA"/>
</dbReference>
<protein>
    <recommendedName>
        <fullName evidence="5">MotA/TolQ/ExbB proton channel domain-containing protein</fullName>
    </recommendedName>
</protein>
<comment type="caution">
    <text evidence="3">The sequence shown here is derived from an EMBL/GenBank/DDBJ whole genome shotgun (WGS) entry which is preliminary data.</text>
</comment>
<keyword evidence="4" id="KW-1185">Reference proteome</keyword>
<evidence type="ECO:0000313" key="3">
    <source>
        <dbReference type="EMBL" id="RFM34999.1"/>
    </source>
</evidence>
<feature type="compositionally biased region" description="Acidic residues" evidence="1">
    <location>
        <begin position="55"/>
        <end position="74"/>
    </location>
</feature>
<reference evidence="3 4" key="1">
    <citation type="submission" date="2018-08" db="EMBL/GenBank/DDBJ databases">
        <title>Chitinophaga sp. K20C18050901, a novel bacterium isolated from forest soil.</title>
        <authorList>
            <person name="Wang C."/>
        </authorList>
    </citation>
    <scope>NUCLEOTIDE SEQUENCE [LARGE SCALE GENOMIC DNA]</scope>
    <source>
        <strain evidence="3 4">K20C18050901</strain>
    </source>
</reference>
<sequence>MMQIKLFRHIIPAENALSVTKLLVPVVDLERLSPKEILANRNKYKAENLTLDRFPEDDEDDYEYEEDEDEEDPAEDIDAAYERMKLIEKIKASDVPRKEISIIESGAYNNVVFVKILYSINNYLIRNSGASSDFNLIKDVVERNTSVVEEDINLSIGVPLYLGLMGTMLGIVIALFNMPELNASVKLDIGIESLIGGVKIAMIASFVGLLCTIVHSGWLFKGARSFNEARKNELYTFIQIQLLPIINQGLANTLDSLQRNLMKFNSEFTTNLNKLNGIFDTNRQAILEQKEVLQMLDEGKVADMAKFNVHVLKQLTLSVEQFEKFNKYLTNVNEFVDNSQQMVRKTNELLERTGDFKVVADTIDNRLHQSSQLLNFLSEHFNKLEQQKEFAANAVADVSYHITDTFQELKQHIISSSEAVKQFTVDETEVLKAAMSESKMNLGNLEHLQTLKTDVIQFKNSSASQGERLKQALDDMNRNMAKTLVVLEQIQKNSEKGIVNSIKKLFGSGKS</sequence>
<keyword evidence="2" id="KW-0472">Membrane</keyword>